<evidence type="ECO:0000256" key="1">
    <source>
        <dbReference type="SAM" id="SignalP"/>
    </source>
</evidence>
<dbReference type="EMBL" id="JARAKH010000015">
    <property type="protein sequence ID" value="KAK8396962.1"/>
    <property type="molecule type" value="Genomic_DNA"/>
</dbReference>
<accession>A0AAW0UFE7</accession>
<keyword evidence="3" id="KW-1185">Reference proteome</keyword>
<reference evidence="2 3" key="1">
    <citation type="submission" date="2023-03" db="EMBL/GenBank/DDBJ databases">
        <title>High-quality genome of Scylla paramamosain provides insights in environmental adaptation.</title>
        <authorList>
            <person name="Zhang L."/>
        </authorList>
    </citation>
    <scope>NUCLEOTIDE SEQUENCE [LARGE SCALE GENOMIC DNA]</scope>
    <source>
        <strain evidence="2">LZ_2023a</strain>
        <tissue evidence="2">Muscle</tissue>
    </source>
</reference>
<dbReference type="AlphaFoldDB" id="A0AAW0UFE7"/>
<name>A0AAW0UFE7_SCYPA</name>
<comment type="caution">
    <text evidence="2">The sequence shown here is derived from an EMBL/GenBank/DDBJ whole genome shotgun (WGS) entry which is preliminary data.</text>
</comment>
<dbReference type="Proteomes" id="UP001487740">
    <property type="component" value="Unassembled WGS sequence"/>
</dbReference>
<evidence type="ECO:0000313" key="2">
    <source>
        <dbReference type="EMBL" id="KAK8396962.1"/>
    </source>
</evidence>
<gene>
    <name evidence="2" type="ORF">O3P69_005153</name>
</gene>
<feature type="signal peptide" evidence="1">
    <location>
        <begin position="1"/>
        <end position="16"/>
    </location>
</feature>
<organism evidence="2 3">
    <name type="scientific">Scylla paramamosain</name>
    <name type="common">Mud crab</name>
    <dbReference type="NCBI Taxonomy" id="85552"/>
    <lineage>
        <taxon>Eukaryota</taxon>
        <taxon>Metazoa</taxon>
        <taxon>Ecdysozoa</taxon>
        <taxon>Arthropoda</taxon>
        <taxon>Crustacea</taxon>
        <taxon>Multicrustacea</taxon>
        <taxon>Malacostraca</taxon>
        <taxon>Eumalacostraca</taxon>
        <taxon>Eucarida</taxon>
        <taxon>Decapoda</taxon>
        <taxon>Pleocyemata</taxon>
        <taxon>Brachyura</taxon>
        <taxon>Eubrachyura</taxon>
        <taxon>Portunoidea</taxon>
        <taxon>Portunidae</taxon>
        <taxon>Portuninae</taxon>
        <taxon>Scylla</taxon>
    </lineage>
</organism>
<protein>
    <recommendedName>
        <fullName evidence="4">Secreted protein</fullName>
    </recommendedName>
</protein>
<evidence type="ECO:0000313" key="3">
    <source>
        <dbReference type="Proteomes" id="UP001487740"/>
    </source>
</evidence>
<evidence type="ECO:0008006" key="4">
    <source>
        <dbReference type="Google" id="ProtNLM"/>
    </source>
</evidence>
<sequence length="71" mass="8026">MLIPLLFCLLPRLGLSNLLHTGCRVQNFLKFSTFKDSVSFHMFLPSTLPSKVVVEQGNKTTSLLVNDTMRE</sequence>
<proteinExistence type="predicted"/>
<feature type="chain" id="PRO_5043508571" description="Secreted protein" evidence="1">
    <location>
        <begin position="17"/>
        <end position="71"/>
    </location>
</feature>
<keyword evidence="1" id="KW-0732">Signal</keyword>